<name>A0A8H6IQ00_9PEZI</name>
<gene>
    <name evidence="1" type="ORF">CSOJ01_14389</name>
</gene>
<dbReference type="Proteomes" id="UP000652219">
    <property type="component" value="Unassembled WGS sequence"/>
</dbReference>
<dbReference type="EMBL" id="WIGN01000481">
    <property type="protein sequence ID" value="KAF6791371.1"/>
    <property type="molecule type" value="Genomic_DNA"/>
</dbReference>
<reference evidence="1 2" key="1">
    <citation type="journal article" date="2020" name="Phytopathology">
        <title>Genome Sequence Resources of Colletotrichum truncatum, C. plurivorum, C. musicola, and C. sojae: Four Species Pathogenic to Soybean (Glycine max).</title>
        <authorList>
            <person name="Rogerio F."/>
            <person name="Boufleur T.R."/>
            <person name="Ciampi-Guillardi M."/>
            <person name="Sukno S.A."/>
            <person name="Thon M.R."/>
            <person name="Massola Junior N.S."/>
            <person name="Baroncelli R."/>
        </authorList>
    </citation>
    <scope>NUCLEOTIDE SEQUENCE [LARGE SCALE GENOMIC DNA]</scope>
    <source>
        <strain evidence="1 2">LFN0009</strain>
    </source>
</reference>
<keyword evidence="2" id="KW-1185">Reference proteome</keyword>
<organism evidence="1 2">
    <name type="scientific">Colletotrichum sojae</name>
    <dbReference type="NCBI Taxonomy" id="2175907"/>
    <lineage>
        <taxon>Eukaryota</taxon>
        <taxon>Fungi</taxon>
        <taxon>Dikarya</taxon>
        <taxon>Ascomycota</taxon>
        <taxon>Pezizomycotina</taxon>
        <taxon>Sordariomycetes</taxon>
        <taxon>Hypocreomycetidae</taxon>
        <taxon>Glomerellales</taxon>
        <taxon>Glomerellaceae</taxon>
        <taxon>Colletotrichum</taxon>
        <taxon>Colletotrichum orchidearum species complex</taxon>
    </lineage>
</organism>
<protein>
    <submittedName>
        <fullName evidence="1">Uncharacterized protein</fullName>
    </submittedName>
</protein>
<comment type="caution">
    <text evidence="1">The sequence shown here is derived from an EMBL/GenBank/DDBJ whole genome shotgun (WGS) entry which is preliminary data.</text>
</comment>
<proteinExistence type="predicted"/>
<accession>A0A8H6IQ00</accession>
<evidence type="ECO:0000313" key="1">
    <source>
        <dbReference type="EMBL" id="KAF6791371.1"/>
    </source>
</evidence>
<dbReference type="AlphaFoldDB" id="A0A8H6IQ00"/>
<sequence>MPLAALASAERFKPGENLGQMVEVTVASQPSLKHFETQPDEIKAGANLCTWGLLEFLDAIWRPASVA</sequence>
<evidence type="ECO:0000313" key="2">
    <source>
        <dbReference type="Proteomes" id="UP000652219"/>
    </source>
</evidence>